<dbReference type="OrthoDB" id="2786563at2759"/>
<name>A0A550CLR4_9AGAR</name>
<dbReference type="EMBL" id="VDMD01000004">
    <property type="protein sequence ID" value="TRM65736.1"/>
    <property type="molecule type" value="Genomic_DNA"/>
</dbReference>
<comment type="caution">
    <text evidence="1">The sequence shown here is derived from an EMBL/GenBank/DDBJ whole genome shotgun (WGS) entry which is preliminary data.</text>
</comment>
<keyword evidence="2" id="KW-1185">Reference proteome</keyword>
<evidence type="ECO:0000313" key="2">
    <source>
        <dbReference type="Proteomes" id="UP000320762"/>
    </source>
</evidence>
<organism evidence="1 2">
    <name type="scientific">Schizophyllum amplum</name>
    <dbReference type="NCBI Taxonomy" id="97359"/>
    <lineage>
        <taxon>Eukaryota</taxon>
        <taxon>Fungi</taxon>
        <taxon>Dikarya</taxon>
        <taxon>Basidiomycota</taxon>
        <taxon>Agaricomycotina</taxon>
        <taxon>Agaricomycetes</taxon>
        <taxon>Agaricomycetidae</taxon>
        <taxon>Agaricales</taxon>
        <taxon>Schizophyllaceae</taxon>
        <taxon>Schizophyllum</taxon>
    </lineage>
</organism>
<sequence>MSSVLPDELLKEILEPAFTIPDALFRDHSERSPFSTYVDNYRVSSLLLVDRTWCRIGTPLLYHDVVLRSKAQAVALAAALKSNPGLSRWVRKLRVEGGFGPSMKHILQKCGPYITDICLMIALYSAENANGLASRPSQNKNASNLFEALAQAVPTWNNLRSLDTRYLPIQQMDLLSPALQSSTSLQIVILGRDEALLNKSYRTFCKIPCVKEVILADNKRRPILPFEEDVLERVLQAEPPEVRAKLVYRHTLQVRPSRLPYVQSPRSTDISPTEIKRVDPSFVPLASAPSDIADRIWSRILWHAAQPKSLPWISDNFPRRGMPSYLLVCKAFYKASLPWLYERISLFTVERTSSLLAHLQIYPDRATHIKAFIVSQEVLRITYEGYPQADGASELLLLLRQVRNLESFCTRARGFVWVPWSVVVSLAEGSGATLRDFERFWTTSNKLPVDPTPLCCFARLRTLVWDSPVSFDEKMIPAGASLPALEEIEVKKCHVSFAMVLASMRLDCLNKITVRWQDTREGHGAQRGLLLALGPKLRDLVLWSMFDTRMVGHCPNMKTLTVYAPKPHQNLARIVVRPLYGEDSSITFVDELKLVNYPALREIHIDCLEWPATERDILKSRDVKVAERLLPLGVKVCDGKGVPWTPRLR</sequence>
<accession>A0A550CLR4</accession>
<dbReference type="Proteomes" id="UP000320762">
    <property type="component" value="Unassembled WGS sequence"/>
</dbReference>
<protein>
    <submittedName>
        <fullName evidence="1">Uncharacterized protein</fullName>
    </submittedName>
</protein>
<gene>
    <name evidence="1" type="ORF">BD626DRAFT_485688</name>
</gene>
<proteinExistence type="predicted"/>
<evidence type="ECO:0000313" key="1">
    <source>
        <dbReference type="EMBL" id="TRM65736.1"/>
    </source>
</evidence>
<reference evidence="1 2" key="1">
    <citation type="journal article" date="2019" name="New Phytol.">
        <title>Comparative genomics reveals unique wood-decay strategies and fruiting body development in the Schizophyllaceae.</title>
        <authorList>
            <person name="Almasi E."/>
            <person name="Sahu N."/>
            <person name="Krizsan K."/>
            <person name="Balint B."/>
            <person name="Kovacs G.M."/>
            <person name="Kiss B."/>
            <person name="Cseklye J."/>
            <person name="Drula E."/>
            <person name="Henrissat B."/>
            <person name="Nagy I."/>
            <person name="Chovatia M."/>
            <person name="Adam C."/>
            <person name="LaButti K."/>
            <person name="Lipzen A."/>
            <person name="Riley R."/>
            <person name="Grigoriev I.V."/>
            <person name="Nagy L.G."/>
        </authorList>
    </citation>
    <scope>NUCLEOTIDE SEQUENCE [LARGE SCALE GENOMIC DNA]</scope>
    <source>
        <strain evidence="1 2">NL-1724</strain>
    </source>
</reference>
<dbReference type="AlphaFoldDB" id="A0A550CLR4"/>